<evidence type="ECO:0000313" key="12">
    <source>
        <dbReference type="Proteomes" id="UP001460270"/>
    </source>
</evidence>
<dbReference type="GO" id="GO:0016477">
    <property type="term" value="P:cell migration"/>
    <property type="evidence" value="ECO:0007669"/>
    <property type="project" value="TreeGrafter"/>
</dbReference>
<feature type="domain" description="Cadherin" evidence="10">
    <location>
        <begin position="669"/>
        <end position="793"/>
    </location>
</feature>
<dbReference type="GO" id="GO:0005509">
    <property type="term" value="F:calcium ion binding"/>
    <property type="evidence" value="ECO:0007669"/>
    <property type="project" value="UniProtKB-UniRule"/>
</dbReference>
<evidence type="ECO:0000256" key="6">
    <source>
        <dbReference type="ARBA" id="ARBA00023136"/>
    </source>
</evidence>
<feature type="domain" description="Cadherin" evidence="10">
    <location>
        <begin position="442"/>
        <end position="552"/>
    </location>
</feature>
<evidence type="ECO:0000256" key="7">
    <source>
        <dbReference type="PROSITE-ProRule" id="PRU00043"/>
    </source>
</evidence>
<dbReference type="GO" id="GO:0009653">
    <property type="term" value="P:anatomical structure morphogenesis"/>
    <property type="evidence" value="ECO:0007669"/>
    <property type="project" value="UniProtKB-ARBA"/>
</dbReference>
<dbReference type="FunFam" id="2.60.40.60:FF:000252">
    <property type="entry name" value="Cadherin related family member 2"/>
    <property type="match status" value="1"/>
</dbReference>
<feature type="domain" description="Cadherin" evidence="10">
    <location>
        <begin position="332"/>
        <end position="441"/>
    </location>
</feature>
<dbReference type="GO" id="GO:0007156">
    <property type="term" value="P:homophilic cell adhesion via plasma membrane adhesion molecules"/>
    <property type="evidence" value="ECO:0007669"/>
    <property type="project" value="InterPro"/>
</dbReference>
<dbReference type="PANTHER" id="PTHR24027">
    <property type="entry name" value="CADHERIN-23"/>
    <property type="match status" value="1"/>
</dbReference>
<feature type="domain" description="Cadherin" evidence="10">
    <location>
        <begin position="227"/>
        <end position="331"/>
    </location>
</feature>
<comment type="subcellular location">
    <subcellularLocation>
        <location evidence="1">Membrane</location>
    </subcellularLocation>
</comment>
<reference evidence="12" key="1">
    <citation type="submission" date="2024-04" db="EMBL/GenBank/DDBJ databases">
        <title>Salinicola lusitanus LLJ914,a marine bacterium isolated from the Okinawa Trough.</title>
        <authorList>
            <person name="Li J."/>
        </authorList>
    </citation>
    <scope>NUCLEOTIDE SEQUENCE [LARGE SCALE GENOMIC DNA]</scope>
</reference>
<feature type="domain" description="Cadherin" evidence="10">
    <location>
        <begin position="118"/>
        <end position="226"/>
    </location>
</feature>
<name>A0AAW0PMC0_9GOBI</name>
<keyword evidence="6 9" id="KW-0472">Membrane</keyword>
<comment type="caution">
    <text evidence="11">The sequence shown here is derived from an EMBL/GenBank/DDBJ whole genome shotgun (WGS) entry which is preliminary data.</text>
</comment>
<dbReference type="GO" id="GO:0008013">
    <property type="term" value="F:beta-catenin binding"/>
    <property type="evidence" value="ECO:0007669"/>
    <property type="project" value="TreeGrafter"/>
</dbReference>
<dbReference type="InterPro" id="IPR002126">
    <property type="entry name" value="Cadherin-like_dom"/>
</dbReference>
<dbReference type="EMBL" id="JBBPFD010000006">
    <property type="protein sequence ID" value="KAK7922595.1"/>
    <property type="molecule type" value="Genomic_DNA"/>
</dbReference>
<dbReference type="InterPro" id="IPR039808">
    <property type="entry name" value="Cadherin"/>
</dbReference>
<evidence type="ECO:0000256" key="9">
    <source>
        <dbReference type="SAM" id="Phobius"/>
    </source>
</evidence>
<dbReference type="Proteomes" id="UP001460270">
    <property type="component" value="Unassembled WGS sequence"/>
</dbReference>
<keyword evidence="5 9" id="KW-1133">Transmembrane helix</keyword>
<dbReference type="AlphaFoldDB" id="A0AAW0PMC0"/>
<feature type="compositionally biased region" description="Polar residues" evidence="8">
    <location>
        <begin position="1025"/>
        <end position="1035"/>
    </location>
</feature>
<dbReference type="PANTHER" id="PTHR24027:SF411">
    <property type="entry name" value="CADHERIN DOMAIN-CONTAINING PROTEIN"/>
    <property type="match status" value="1"/>
</dbReference>
<feature type="compositionally biased region" description="Basic and acidic residues" evidence="8">
    <location>
        <begin position="991"/>
        <end position="1019"/>
    </location>
</feature>
<dbReference type="PROSITE" id="PS00232">
    <property type="entry name" value="CADHERIN_1"/>
    <property type="match status" value="4"/>
</dbReference>
<accession>A0AAW0PMC0</accession>
<dbReference type="SMART" id="SM00112">
    <property type="entry name" value="CA"/>
    <property type="match status" value="6"/>
</dbReference>
<evidence type="ECO:0000256" key="2">
    <source>
        <dbReference type="ARBA" id="ARBA00022692"/>
    </source>
</evidence>
<dbReference type="Pfam" id="PF00028">
    <property type="entry name" value="Cadherin"/>
    <property type="match status" value="5"/>
</dbReference>
<feature type="transmembrane region" description="Helical" evidence="9">
    <location>
        <begin position="887"/>
        <end position="911"/>
    </location>
</feature>
<dbReference type="PROSITE" id="PS50268">
    <property type="entry name" value="CADHERIN_2"/>
    <property type="match status" value="7"/>
</dbReference>
<keyword evidence="3" id="KW-0677">Repeat</keyword>
<keyword evidence="12" id="KW-1185">Reference proteome</keyword>
<dbReference type="GO" id="GO:0045296">
    <property type="term" value="F:cadherin binding"/>
    <property type="evidence" value="ECO:0007669"/>
    <property type="project" value="TreeGrafter"/>
</dbReference>
<sequence>MDKGGSCPEGEPLIYQSSSVFAFITVEDVPDLDPQFIGIPYNGIVEENTAVGHTVLTVTALDQDTGINDRSFTAYKATETNLNIHEVQATATTQVRISITDVNDNSPEFYRCGNGCVPARSFSGEVNEHSLGAVFINMTVKDADKSAQTALSLDGPDKDMFSVDPAVAYSDSIVQLNVKNSKDLDYEKVQQISLKVIAVDQGDTTRRTTADVTITILDTNDHSPVFAEDTYYAQVPEHCENGTTVETITAQDPDSMDVGKITYRLLPESILQYFDVDRTTGRVFVKNGARLDREARALYSVTLQAQDSDGKPGSTVLEITVTDINDQAPIANRPTYQEIVPEGGNLQNVKIEATDGDEPGTPNSQLVFAIEPGPFSDNFTIDPDTGVLTNNGPLDRESIDPALNGKIELSVKISDKGKPPLSTVVQVIIIVQDVNDNKPVFGKPSYSFSVKEGEKGVFVGSVYAEDHDQTSEFNRISFSIINGAFGSFTVRSVQDAPGYNGNVYVDQDIELDYESPRNTFSLEVEAADFDQEKAKVIVEVQVLDVNDERPEFIPISPVNVEENSKETGPIGRFSAVDKDGNHSLIFEQLSVSCRCNGEFTPCDWFVLEASGSVFVNPDANIDYESCDQAKVEAEVVDEYTEKGEANSLKPGEMVINIVDVNDNAPEFVHSSQVFVLVSESASLGTSVAAVSATDRDSGANGEIEFKVSKVQFQNDEGVTTDSRMLFEAKTTQQKDVYVGIIQATEKLDTKIKGKYLISVQARDTGDLTNTTVLDIFVIDETFRTLIESTLPLVKIEEQLPALTRDLAVITKASVQVVKLTEQAGQKTTKASTITTIEAYFIYPNGTAVDKVTVQRIMSEPISYPILSKYEIITVGGGNPVEPEVNPVLYIMFGIIGGLVIVTAVLATSFFCTRRNYRRKLKAANAMKSASALSENQKGAPVVPGTNLYTMEGANPVLNLNIDTSIALDLGEDSDVDKVSLNSLDNSDDTNVYEKDTKPIMPKIREEEDKEGPPEYKEPLDAALAQRNQKISSNNPLLGDANPMFDTTDL</sequence>
<feature type="region of interest" description="Disordered" evidence="8">
    <location>
        <begin position="986"/>
        <end position="1049"/>
    </location>
</feature>
<dbReference type="InterPro" id="IPR020894">
    <property type="entry name" value="Cadherin_CS"/>
</dbReference>
<evidence type="ECO:0000256" key="3">
    <source>
        <dbReference type="ARBA" id="ARBA00022737"/>
    </source>
</evidence>
<keyword evidence="2 9" id="KW-0812">Transmembrane</keyword>
<organism evidence="11 12">
    <name type="scientific">Mugilogobius chulae</name>
    <name type="common">yellowstripe goby</name>
    <dbReference type="NCBI Taxonomy" id="88201"/>
    <lineage>
        <taxon>Eukaryota</taxon>
        <taxon>Metazoa</taxon>
        <taxon>Chordata</taxon>
        <taxon>Craniata</taxon>
        <taxon>Vertebrata</taxon>
        <taxon>Euteleostomi</taxon>
        <taxon>Actinopterygii</taxon>
        <taxon>Neopterygii</taxon>
        <taxon>Teleostei</taxon>
        <taxon>Neoteleostei</taxon>
        <taxon>Acanthomorphata</taxon>
        <taxon>Gobiaria</taxon>
        <taxon>Gobiiformes</taxon>
        <taxon>Gobioidei</taxon>
        <taxon>Gobiidae</taxon>
        <taxon>Gobionellinae</taxon>
        <taxon>Mugilogobius</taxon>
    </lineage>
</organism>
<keyword evidence="4 7" id="KW-0106">Calcium</keyword>
<dbReference type="SUPFAM" id="SSF49313">
    <property type="entry name" value="Cadherin-like"/>
    <property type="match status" value="7"/>
</dbReference>
<dbReference type="GO" id="GO:0016342">
    <property type="term" value="C:catenin complex"/>
    <property type="evidence" value="ECO:0007669"/>
    <property type="project" value="TreeGrafter"/>
</dbReference>
<feature type="domain" description="Cadherin" evidence="10">
    <location>
        <begin position="45"/>
        <end position="109"/>
    </location>
</feature>
<evidence type="ECO:0000259" key="10">
    <source>
        <dbReference type="PROSITE" id="PS50268"/>
    </source>
</evidence>
<evidence type="ECO:0000313" key="11">
    <source>
        <dbReference type="EMBL" id="KAK7922595.1"/>
    </source>
</evidence>
<dbReference type="InterPro" id="IPR015919">
    <property type="entry name" value="Cadherin-like_sf"/>
</dbReference>
<dbReference type="Gene3D" id="2.60.40.60">
    <property type="entry name" value="Cadherins"/>
    <property type="match status" value="7"/>
</dbReference>
<feature type="domain" description="Cadherin" evidence="10">
    <location>
        <begin position="552"/>
        <end position="667"/>
    </location>
</feature>
<protein>
    <recommendedName>
        <fullName evidence="10">Cadherin domain-containing protein</fullName>
    </recommendedName>
</protein>
<evidence type="ECO:0000256" key="8">
    <source>
        <dbReference type="SAM" id="MobiDB-lite"/>
    </source>
</evidence>
<dbReference type="PRINTS" id="PR00205">
    <property type="entry name" value="CADHERIN"/>
</dbReference>
<evidence type="ECO:0000256" key="4">
    <source>
        <dbReference type="ARBA" id="ARBA00022837"/>
    </source>
</evidence>
<evidence type="ECO:0000256" key="5">
    <source>
        <dbReference type="ARBA" id="ARBA00022989"/>
    </source>
</evidence>
<dbReference type="FunFam" id="2.60.40.60:FF:000020">
    <property type="entry name" value="Dachsous cadherin-related 1b"/>
    <property type="match status" value="1"/>
</dbReference>
<proteinExistence type="predicted"/>
<dbReference type="CDD" id="cd11304">
    <property type="entry name" value="Cadherin_repeat"/>
    <property type="match status" value="6"/>
</dbReference>
<evidence type="ECO:0000256" key="1">
    <source>
        <dbReference type="ARBA" id="ARBA00004370"/>
    </source>
</evidence>
<gene>
    <name evidence="11" type="ORF">WMY93_009497</name>
</gene>